<dbReference type="EMBL" id="BGPR01001895">
    <property type="protein sequence ID" value="GBM63880.1"/>
    <property type="molecule type" value="Genomic_DNA"/>
</dbReference>
<dbReference type="Proteomes" id="UP000499080">
    <property type="component" value="Unassembled WGS sequence"/>
</dbReference>
<evidence type="ECO:0000256" key="1">
    <source>
        <dbReference type="SAM" id="MobiDB-lite"/>
    </source>
</evidence>
<gene>
    <name evidence="2" type="ORF">AVEN_48580_1</name>
</gene>
<accession>A0A4Y2HF16</accession>
<organism evidence="2 3">
    <name type="scientific">Araneus ventricosus</name>
    <name type="common">Orbweaver spider</name>
    <name type="synonym">Epeira ventricosa</name>
    <dbReference type="NCBI Taxonomy" id="182803"/>
    <lineage>
        <taxon>Eukaryota</taxon>
        <taxon>Metazoa</taxon>
        <taxon>Ecdysozoa</taxon>
        <taxon>Arthropoda</taxon>
        <taxon>Chelicerata</taxon>
        <taxon>Arachnida</taxon>
        <taxon>Araneae</taxon>
        <taxon>Araneomorphae</taxon>
        <taxon>Entelegynae</taxon>
        <taxon>Araneoidea</taxon>
        <taxon>Araneidae</taxon>
        <taxon>Araneus</taxon>
    </lineage>
</organism>
<protein>
    <submittedName>
        <fullName evidence="2">Uncharacterized protein</fullName>
    </submittedName>
</protein>
<feature type="region of interest" description="Disordered" evidence="1">
    <location>
        <begin position="119"/>
        <end position="140"/>
    </location>
</feature>
<comment type="caution">
    <text evidence="2">The sequence shown here is derived from an EMBL/GenBank/DDBJ whole genome shotgun (WGS) entry which is preliminary data.</text>
</comment>
<evidence type="ECO:0000313" key="2">
    <source>
        <dbReference type="EMBL" id="GBM63880.1"/>
    </source>
</evidence>
<proteinExistence type="predicted"/>
<dbReference type="AlphaFoldDB" id="A0A4Y2HF16"/>
<keyword evidence="3" id="KW-1185">Reference proteome</keyword>
<sequence>MFACWVWCGSLEECRFRCHPLHLTTFKMYEGPSQIAFVASNTDVNLTHKPNLKAIDIQILVSRYLQRWRDWGDNGSEDKEDNCQERYQTGWSRDNYRERQFGNHDSCYSNSSVKVSTTLRDWGDNGSEDKEDNCQERYQTGWSRDNNRERQFGNHDSCC</sequence>
<evidence type="ECO:0000313" key="3">
    <source>
        <dbReference type="Proteomes" id="UP000499080"/>
    </source>
</evidence>
<reference evidence="2 3" key="1">
    <citation type="journal article" date="2019" name="Sci. Rep.">
        <title>Orb-weaving spider Araneus ventricosus genome elucidates the spidroin gene catalogue.</title>
        <authorList>
            <person name="Kono N."/>
            <person name="Nakamura H."/>
            <person name="Ohtoshi R."/>
            <person name="Moran D.A.P."/>
            <person name="Shinohara A."/>
            <person name="Yoshida Y."/>
            <person name="Fujiwara M."/>
            <person name="Mori M."/>
            <person name="Tomita M."/>
            <person name="Arakawa K."/>
        </authorList>
    </citation>
    <scope>NUCLEOTIDE SEQUENCE [LARGE SCALE GENOMIC DNA]</scope>
</reference>
<name>A0A4Y2HF16_ARAVE</name>